<dbReference type="GO" id="GO:0004519">
    <property type="term" value="F:endonuclease activity"/>
    <property type="evidence" value="ECO:0007669"/>
    <property type="project" value="UniProtKB-KW"/>
</dbReference>
<gene>
    <name evidence="4" type="ORF">D5R93_06720</name>
</gene>
<accession>A0ABN5PU43</accession>
<keyword evidence="2" id="KW-0472">Membrane</keyword>
<evidence type="ECO:0000256" key="2">
    <source>
        <dbReference type="SAM" id="Phobius"/>
    </source>
</evidence>
<name>A0ABN5PU43_9ACTO</name>
<dbReference type="Pfam" id="PF07510">
    <property type="entry name" value="GmrSD_C"/>
    <property type="match status" value="1"/>
</dbReference>
<proteinExistence type="predicted"/>
<feature type="compositionally biased region" description="Basic residues" evidence="1">
    <location>
        <begin position="325"/>
        <end position="336"/>
    </location>
</feature>
<keyword evidence="4" id="KW-0378">Hydrolase</keyword>
<feature type="transmembrane region" description="Helical" evidence="2">
    <location>
        <begin position="288"/>
        <end position="310"/>
    </location>
</feature>
<evidence type="ECO:0000313" key="5">
    <source>
        <dbReference type="Proteomes" id="UP000273001"/>
    </source>
</evidence>
<dbReference type="Proteomes" id="UP000273001">
    <property type="component" value="Chromosome"/>
</dbReference>
<sequence>MCSPVTGYPGTGPWAAAAATAPETQVPWDDRDALVLDTSEALAALDSLPEDSPAEQSWAEGGSRTGWFGEAWSDVDGDGCDTRNEILARDLIDLDFSRAPGLQSQEEGHGEGASVCPDATVWSATLHDPYTGAEVSFERGQDTSSAVQIDHVVPLNYLYAHGAWQWDQRTRVLVANDPLNLLAVDGQANQEKGACGPATCPVGSTETGSWLTDADGGWWPRREYRCEYARRFVSVSSEYGLGLPDADKDALRAALSDCLAGGDGAPSVLEQTVESARDIGTEILHRPWYSVLAAAGAALAGWGLVTRSLARASRRRTRTSSQQRAQRRRARRRRGR</sequence>
<evidence type="ECO:0000313" key="4">
    <source>
        <dbReference type="EMBL" id="AYD90859.1"/>
    </source>
</evidence>
<keyword evidence="2" id="KW-0812">Transmembrane</keyword>
<dbReference type="EMBL" id="CP032514">
    <property type="protein sequence ID" value="AYD90859.1"/>
    <property type="molecule type" value="Genomic_DNA"/>
</dbReference>
<evidence type="ECO:0000259" key="3">
    <source>
        <dbReference type="Pfam" id="PF07510"/>
    </source>
</evidence>
<keyword evidence="2" id="KW-1133">Transmembrane helix</keyword>
<keyword evidence="4" id="KW-0540">Nuclease</keyword>
<dbReference type="PANTHER" id="PTHR24094:SF15">
    <property type="entry name" value="AMP-DEPENDENT SYNTHETASE_LIGASE DOMAIN-CONTAINING PROTEIN-RELATED"/>
    <property type="match status" value="1"/>
</dbReference>
<dbReference type="RefSeq" id="WP_119835245.1">
    <property type="nucleotide sequence ID" value="NZ_CP032514.1"/>
</dbReference>
<keyword evidence="5" id="KW-1185">Reference proteome</keyword>
<dbReference type="InterPro" id="IPR011089">
    <property type="entry name" value="GmrSD_C"/>
</dbReference>
<reference evidence="4 5" key="1">
    <citation type="submission" date="2018-09" db="EMBL/GenBank/DDBJ databases">
        <authorList>
            <person name="Li J."/>
        </authorList>
    </citation>
    <scope>NUCLEOTIDE SEQUENCE [LARGE SCALE GENOMIC DNA]</scope>
    <source>
        <strain evidence="4 5">2129</strain>
    </source>
</reference>
<feature type="domain" description="GmrSD restriction endonucleases C-terminal" evidence="3">
    <location>
        <begin position="139"/>
        <end position="191"/>
    </location>
</feature>
<organism evidence="4 5">
    <name type="scientific">Actinomyces lilanjuaniae</name>
    <dbReference type="NCBI Taxonomy" id="2321394"/>
    <lineage>
        <taxon>Bacteria</taxon>
        <taxon>Bacillati</taxon>
        <taxon>Actinomycetota</taxon>
        <taxon>Actinomycetes</taxon>
        <taxon>Actinomycetales</taxon>
        <taxon>Actinomycetaceae</taxon>
        <taxon>Actinomyces</taxon>
    </lineage>
</organism>
<feature type="region of interest" description="Disordered" evidence="1">
    <location>
        <begin position="313"/>
        <end position="336"/>
    </location>
</feature>
<dbReference type="PANTHER" id="PTHR24094">
    <property type="entry name" value="SECRETED PROTEIN"/>
    <property type="match status" value="1"/>
</dbReference>
<keyword evidence="4" id="KW-0255">Endonuclease</keyword>
<protein>
    <submittedName>
        <fullName evidence="4">HNH endonuclease</fullName>
    </submittedName>
</protein>
<evidence type="ECO:0000256" key="1">
    <source>
        <dbReference type="SAM" id="MobiDB-lite"/>
    </source>
</evidence>